<evidence type="ECO:0000313" key="2">
    <source>
        <dbReference type="Proteomes" id="UP000076532"/>
    </source>
</evidence>
<gene>
    <name evidence="1" type="ORF">FIBSPDRAFT_743237</name>
</gene>
<dbReference type="EMBL" id="KV417560">
    <property type="protein sequence ID" value="KZP19816.1"/>
    <property type="molecule type" value="Genomic_DNA"/>
</dbReference>
<evidence type="ECO:0000313" key="1">
    <source>
        <dbReference type="EMBL" id="KZP19816.1"/>
    </source>
</evidence>
<organism evidence="1 2">
    <name type="scientific">Athelia psychrophila</name>
    <dbReference type="NCBI Taxonomy" id="1759441"/>
    <lineage>
        <taxon>Eukaryota</taxon>
        <taxon>Fungi</taxon>
        <taxon>Dikarya</taxon>
        <taxon>Basidiomycota</taxon>
        <taxon>Agaricomycotina</taxon>
        <taxon>Agaricomycetes</taxon>
        <taxon>Agaricomycetidae</taxon>
        <taxon>Atheliales</taxon>
        <taxon>Atheliaceae</taxon>
        <taxon>Athelia</taxon>
    </lineage>
</organism>
<protein>
    <submittedName>
        <fullName evidence="1">Uncharacterized protein</fullName>
    </submittedName>
</protein>
<dbReference type="AlphaFoldDB" id="A0A166IH77"/>
<feature type="non-terminal residue" evidence="1">
    <location>
        <position position="173"/>
    </location>
</feature>
<keyword evidence="2" id="KW-1185">Reference proteome</keyword>
<proteinExistence type="predicted"/>
<name>A0A166IH77_9AGAM</name>
<dbReference type="Proteomes" id="UP000076532">
    <property type="component" value="Unassembled WGS sequence"/>
</dbReference>
<dbReference type="OrthoDB" id="5327923at2759"/>
<accession>A0A166IH77</accession>
<dbReference type="STRING" id="436010.A0A166IH77"/>
<reference evidence="1 2" key="1">
    <citation type="journal article" date="2016" name="Mol. Biol. Evol.">
        <title>Comparative Genomics of Early-Diverging Mushroom-Forming Fungi Provides Insights into the Origins of Lignocellulose Decay Capabilities.</title>
        <authorList>
            <person name="Nagy L.G."/>
            <person name="Riley R."/>
            <person name="Tritt A."/>
            <person name="Adam C."/>
            <person name="Daum C."/>
            <person name="Floudas D."/>
            <person name="Sun H."/>
            <person name="Yadav J.S."/>
            <person name="Pangilinan J."/>
            <person name="Larsson K.H."/>
            <person name="Matsuura K."/>
            <person name="Barry K."/>
            <person name="Labutti K."/>
            <person name="Kuo R."/>
            <person name="Ohm R.A."/>
            <person name="Bhattacharya S.S."/>
            <person name="Shirouzu T."/>
            <person name="Yoshinaga Y."/>
            <person name="Martin F.M."/>
            <person name="Grigoriev I.V."/>
            <person name="Hibbett D.S."/>
        </authorList>
    </citation>
    <scope>NUCLEOTIDE SEQUENCE [LARGE SCALE GENOMIC DNA]</scope>
    <source>
        <strain evidence="1 2">CBS 109695</strain>
    </source>
</reference>
<sequence length="173" mass="19261">MSDAEVERLPVLDLHRPPAHLGAKRRFVFCSWPRNPDGPTVRESPKAKAAGNGLPIWGATLYDFYTFERVPSLPNYLTRTSGSRLAAAMREIGELGWAAEEIKWADKEDEPVVVEPSDIGIEIKRAEAAEALVSGRSMPPTAPATTPTIHQKLELQLLPQKLFVHDPWKLLFV</sequence>